<dbReference type="AlphaFoldDB" id="A0A9P1HAV4"/>
<sequence>MATAMQRVEPSSLPGDLWSAPGPSSTRTVPDTKEISVPMEATTNLSTLPPELRRSILLCLIDLCLDAPRSTHYTSPGLAPYASVCQEWQDVIERTTFSEIYLCLDRLDDFERYVVGVRRFRLRTILLHVRAPSYPCEPCVQKETFDDKLRINRVFTNTLTRLFELMHTWSRDEVTPRGLRLDLTVSSPSDLRNVNLQLWQKRRWNNLDIGERRFADSAVDFVGSDDYRPIVNILKPVYVITSFVSEGLYRRAVMPTAYSEIIASLPSIREAHLNIMKDRQPQVRKRCFTHFEGDSGDHISRCLRDFSAGLRSLYMANLVSIRAYLDPLWPENEDDRGIIPAKPPGLPRCRVLETVDLTYSSLLYKIDWYSENPDFNYHCKVNEFRQSLALAAARFAIHMPALQSFTLTQRPMMWAGRHRLQYTVEEKKAVLLISSSFDFEPARFVIDAWTVVAKKCANKPLVVRTERLVSCKPDGNQPMIPPATF</sequence>
<evidence type="ECO:0000313" key="3">
    <source>
        <dbReference type="EMBL" id="CAI4219243.1"/>
    </source>
</evidence>
<name>A0A9P1HAV4_9PEZI</name>
<evidence type="ECO:0000313" key="4">
    <source>
        <dbReference type="Proteomes" id="UP000838763"/>
    </source>
</evidence>
<protein>
    <recommendedName>
        <fullName evidence="2">DUF6546 domain-containing protein</fullName>
    </recommendedName>
</protein>
<dbReference type="EMBL" id="CALLCH030000019">
    <property type="protein sequence ID" value="CAI4219243.1"/>
    <property type="molecule type" value="Genomic_DNA"/>
</dbReference>
<organism evidence="3 4">
    <name type="scientific">Parascedosporium putredinis</name>
    <dbReference type="NCBI Taxonomy" id="1442378"/>
    <lineage>
        <taxon>Eukaryota</taxon>
        <taxon>Fungi</taxon>
        <taxon>Dikarya</taxon>
        <taxon>Ascomycota</taxon>
        <taxon>Pezizomycotina</taxon>
        <taxon>Sordariomycetes</taxon>
        <taxon>Hypocreomycetidae</taxon>
        <taxon>Microascales</taxon>
        <taxon>Microascaceae</taxon>
        <taxon>Parascedosporium</taxon>
    </lineage>
</organism>
<dbReference type="Pfam" id="PF20183">
    <property type="entry name" value="DUF6546"/>
    <property type="match status" value="1"/>
</dbReference>
<dbReference type="InterPro" id="IPR046676">
    <property type="entry name" value="DUF6546"/>
</dbReference>
<feature type="region of interest" description="Disordered" evidence="1">
    <location>
        <begin position="1"/>
        <end position="31"/>
    </location>
</feature>
<evidence type="ECO:0000259" key="2">
    <source>
        <dbReference type="Pfam" id="PF20183"/>
    </source>
</evidence>
<accession>A0A9P1HAV4</accession>
<gene>
    <name evidence="3" type="ORF">PPNO1_LOCUS8811</name>
</gene>
<keyword evidence="4" id="KW-1185">Reference proteome</keyword>
<dbReference type="OrthoDB" id="4688861at2759"/>
<evidence type="ECO:0000256" key="1">
    <source>
        <dbReference type="SAM" id="MobiDB-lite"/>
    </source>
</evidence>
<comment type="caution">
    <text evidence="3">The sequence shown here is derived from an EMBL/GenBank/DDBJ whole genome shotgun (WGS) entry which is preliminary data.</text>
</comment>
<dbReference type="Proteomes" id="UP000838763">
    <property type="component" value="Unassembled WGS sequence"/>
</dbReference>
<reference evidence="3" key="1">
    <citation type="submission" date="2022-11" db="EMBL/GenBank/DDBJ databases">
        <authorList>
            <person name="Scott C."/>
            <person name="Bruce N."/>
        </authorList>
    </citation>
    <scope>NUCLEOTIDE SEQUENCE</scope>
</reference>
<feature type="domain" description="DUF6546" evidence="2">
    <location>
        <begin position="289"/>
        <end position="468"/>
    </location>
</feature>
<proteinExistence type="predicted"/>